<feature type="region of interest" description="Disordered" evidence="1">
    <location>
        <begin position="423"/>
        <end position="502"/>
    </location>
</feature>
<evidence type="ECO:0000256" key="1">
    <source>
        <dbReference type="SAM" id="MobiDB-lite"/>
    </source>
</evidence>
<sequence>MMMRTNSEQSGNRPYSSNNPFRLASIDSDIQLDQPNKDTFRGVSRNGSYASANASTYARPIAQREKSAHSFADNLDGDDIVGYSSPRPMSARNSFSMTPPPRPASNNPFLEDLDSNSVASGEESELSSSIPSYHGNGEDRTSYPTAQEEKARLRQQYIKQTNVSEPSSDLPPSYEEVAASGPKKTTYPREKSQSTGYKSSGSHYSSRSGERPSHHRQRESKERGEHSADRDHDRRRSSRRRESGGGTSPHKGHRTKDKKGKKVVPPKNVDTIDKLDVTGLFGGAFHHDGPFDACTPHRNRNNKVAPVMAFPVDGPNSSISGVSNNKSAMNEVFGRDETEDDDLYGKSKFRPYNNNSSTTISAIKPDMSVTQFDTSKKTELVHGPTTVGLGSTTFLDGAPAAQSAIREDALHQAHGIQRKKSLSNRLKNASAHRQDHHLTPPDGYRREPLKLAKTHSGHLEYDNNDDGEDAYLGLPNAGRDKKESTGNKLMRRVKSLKVSRKS</sequence>
<feature type="compositionally biased region" description="Basic and acidic residues" evidence="1">
    <location>
        <begin position="136"/>
        <end position="152"/>
    </location>
</feature>
<feature type="compositionally biased region" description="Basic and acidic residues" evidence="1">
    <location>
        <begin position="219"/>
        <end position="234"/>
    </location>
</feature>
<dbReference type="InterPro" id="IPR013226">
    <property type="entry name" value="Pal1"/>
</dbReference>
<feature type="compositionally biased region" description="Low complexity" evidence="1">
    <location>
        <begin position="194"/>
        <end position="207"/>
    </location>
</feature>
<evidence type="ECO:0000313" key="2">
    <source>
        <dbReference type="EMBL" id="SCU80783.1"/>
    </source>
</evidence>
<dbReference type="PANTHER" id="PTHR28307:SF2">
    <property type="entry name" value="PROTEIN PAL1"/>
    <property type="match status" value="1"/>
</dbReference>
<keyword evidence="3" id="KW-1185">Reference proteome</keyword>
<feature type="region of interest" description="Disordered" evidence="1">
    <location>
        <begin position="1"/>
        <end position="269"/>
    </location>
</feature>
<feature type="compositionally biased region" description="Basic residues" evidence="1">
    <location>
        <begin position="489"/>
        <end position="502"/>
    </location>
</feature>
<dbReference type="PANTHER" id="PTHR28307">
    <property type="entry name" value="PROTEIN PAL1"/>
    <property type="match status" value="1"/>
</dbReference>
<name>A0A1G4IUX6_9SACH</name>
<reference evidence="2 3" key="1">
    <citation type="submission" date="2016-03" db="EMBL/GenBank/DDBJ databases">
        <authorList>
            <person name="Devillers H."/>
        </authorList>
    </citation>
    <scope>NUCLEOTIDE SEQUENCE [LARGE SCALE GENOMIC DNA]</scope>
    <source>
        <strain evidence="2">CBS 11717</strain>
    </source>
</reference>
<protein>
    <submittedName>
        <fullName evidence="2">LAMI_0B03686g1_1</fullName>
    </submittedName>
</protein>
<feature type="compositionally biased region" description="Polar residues" evidence="1">
    <location>
        <begin position="157"/>
        <end position="167"/>
    </location>
</feature>
<organism evidence="2 3">
    <name type="scientific">Lachancea mirantina</name>
    <dbReference type="NCBI Taxonomy" id="1230905"/>
    <lineage>
        <taxon>Eukaryota</taxon>
        <taxon>Fungi</taxon>
        <taxon>Dikarya</taxon>
        <taxon>Ascomycota</taxon>
        <taxon>Saccharomycotina</taxon>
        <taxon>Saccharomycetes</taxon>
        <taxon>Saccharomycetales</taxon>
        <taxon>Saccharomycetaceae</taxon>
        <taxon>Lachancea</taxon>
    </lineage>
</organism>
<dbReference type="Pfam" id="PF08316">
    <property type="entry name" value="Pal1"/>
    <property type="match status" value="1"/>
</dbReference>
<accession>A0A1G4IUX6</accession>
<feature type="compositionally biased region" description="Basic residues" evidence="1">
    <location>
        <begin position="250"/>
        <end position="264"/>
    </location>
</feature>
<gene>
    <name evidence="2" type="ORF">LAMI_0B03686G</name>
</gene>
<feature type="compositionally biased region" description="Polar residues" evidence="1">
    <location>
        <begin position="45"/>
        <end position="56"/>
    </location>
</feature>
<evidence type="ECO:0000313" key="3">
    <source>
        <dbReference type="Proteomes" id="UP000191024"/>
    </source>
</evidence>
<proteinExistence type="predicted"/>
<dbReference type="GO" id="GO:0005737">
    <property type="term" value="C:cytoplasm"/>
    <property type="evidence" value="ECO:0007669"/>
    <property type="project" value="TreeGrafter"/>
</dbReference>
<dbReference type="EMBL" id="LT598464">
    <property type="protein sequence ID" value="SCU80783.1"/>
    <property type="molecule type" value="Genomic_DNA"/>
</dbReference>
<dbReference type="OrthoDB" id="5352132at2759"/>
<dbReference type="STRING" id="1230905.A0A1G4IUX6"/>
<dbReference type="Proteomes" id="UP000191024">
    <property type="component" value="Chromosome B"/>
</dbReference>
<feature type="compositionally biased region" description="Basic and acidic residues" evidence="1">
    <location>
        <begin position="432"/>
        <end position="450"/>
    </location>
</feature>
<dbReference type="AlphaFoldDB" id="A0A1G4IUX6"/>
<feature type="compositionally biased region" description="Polar residues" evidence="1">
    <location>
        <begin position="1"/>
        <end position="20"/>
    </location>
</feature>